<dbReference type="Pfam" id="PF13347">
    <property type="entry name" value="MFS_2"/>
    <property type="match status" value="1"/>
</dbReference>
<feature type="transmembrane region" description="Helical" evidence="1">
    <location>
        <begin position="30"/>
        <end position="53"/>
    </location>
</feature>
<accession>A0A1M4W4K8</accession>
<dbReference type="OrthoDB" id="9764596at2"/>
<evidence type="ECO:0000313" key="2">
    <source>
        <dbReference type="EMBL" id="SHE76085.1"/>
    </source>
</evidence>
<keyword evidence="1" id="KW-0472">Membrane</keyword>
<feature type="transmembrane region" description="Helical" evidence="1">
    <location>
        <begin position="262"/>
        <end position="279"/>
    </location>
</feature>
<feature type="transmembrane region" description="Helical" evidence="1">
    <location>
        <begin position="85"/>
        <end position="104"/>
    </location>
</feature>
<feature type="transmembrane region" description="Helical" evidence="1">
    <location>
        <begin position="393"/>
        <end position="418"/>
    </location>
</feature>
<proteinExistence type="predicted"/>
<dbReference type="AlphaFoldDB" id="A0A1M4W4K8"/>
<feature type="transmembrane region" description="Helical" evidence="1">
    <location>
        <begin position="153"/>
        <end position="172"/>
    </location>
</feature>
<keyword evidence="1" id="KW-1133">Transmembrane helix</keyword>
<dbReference type="RefSeq" id="WP_073270143.1">
    <property type="nucleotide sequence ID" value="NZ_FQTU01000006.1"/>
</dbReference>
<dbReference type="PANTHER" id="PTHR11328:SF24">
    <property type="entry name" value="MAJOR FACILITATOR SUPERFAMILY (MFS) PROFILE DOMAIN-CONTAINING PROTEIN"/>
    <property type="match status" value="1"/>
</dbReference>
<dbReference type="STRING" id="1120975.SAMN02746064_01164"/>
<dbReference type="Gene3D" id="1.20.1250.20">
    <property type="entry name" value="MFS general substrate transporter like domains"/>
    <property type="match status" value="1"/>
</dbReference>
<feature type="transmembrane region" description="Helical" evidence="1">
    <location>
        <begin position="116"/>
        <end position="132"/>
    </location>
</feature>
<dbReference type="SUPFAM" id="SSF103473">
    <property type="entry name" value="MFS general substrate transporter"/>
    <property type="match status" value="1"/>
</dbReference>
<dbReference type="InterPro" id="IPR039672">
    <property type="entry name" value="MFS_2"/>
</dbReference>
<name>A0A1M4W4K8_9FIRM</name>
<dbReference type="InterPro" id="IPR036259">
    <property type="entry name" value="MFS_trans_sf"/>
</dbReference>
<feature type="transmembrane region" description="Helical" evidence="1">
    <location>
        <begin position="433"/>
        <end position="456"/>
    </location>
</feature>
<reference evidence="2 3" key="1">
    <citation type="submission" date="2016-11" db="EMBL/GenBank/DDBJ databases">
        <authorList>
            <person name="Jaros S."/>
            <person name="Januszkiewicz K."/>
            <person name="Wedrychowicz H."/>
        </authorList>
    </citation>
    <scope>NUCLEOTIDE SEQUENCE [LARGE SCALE GENOMIC DNA]</scope>
    <source>
        <strain evidence="2 3">DSM 14828</strain>
    </source>
</reference>
<evidence type="ECO:0000256" key="1">
    <source>
        <dbReference type="SAM" id="Phobius"/>
    </source>
</evidence>
<evidence type="ECO:0000313" key="3">
    <source>
        <dbReference type="Proteomes" id="UP000184251"/>
    </source>
</evidence>
<keyword evidence="1" id="KW-0812">Transmembrane</keyword>
<feature type="transmembrane region" description="Helical" evidence="1">
    <location>
        <begin position="192"/>
        <end position="211"/>
    </location>
</feature>
<dbReference type="GO" id="GO:0005886">
    <property type="term" value="C:plasma membrane"/>
    <property type="evidence" value="ECO:0007669"/>
    <property type="project" value="TreeGrafter"/>
</dbReference>
<feature type="transmembrane region" description="Helical" evidence="1">
    <location>
        <begin position="347"/>
        <end position="372"/>
    </location>
</feature>
<sequence length="484" mass="53757">METKKNQVVHNQAKTWQIALFALNNTATNLYMFAFMFIAYYATGVAGLFVVAVSSVLTFMRVWDGFTDPIIGFIIDRTKTKFGKFRPFMVLGNVVLAILTLVIFRTTHLVPEGFRFIYFVLMYGIYIIGYSFQTTCTRAAQTALTNDPKQRPMFSLFDALYNSALFIGLQNFVAVYLVPKHGGFTLSFFNEFTVIAIITSAVFTVLAVIAISSKDVEENWGIPGDKPVKFKEYWPILKGNRPLQMLVVSAATDKLAMTTRQNAVVGVIIYGILMSNYALSGQLMLITTPVTIIITFMGIGYARKMGIKKAYVLATWVCIALSAIFFIFLRAIDMTTISLVNFNVNTFLFLALLSLITGVSAVGGNIVIPMIADCSDYETYKSGRYIPGMIGTIFSFVDKLVSSLSATFVGFTVALIGFRDAFPEVDTPASPGLFWVGMFLFIGLPVMGWLASLVAMKFYELDGERMVEIQQSIHDKKMEAGLNN</sequence>
<dbReference type="GO" id="GO:0015293">
    <property type="term" value="F:symporter activity"/>
    <property type="evidence" value="ECO:0007669"/>
    <property type="project" value="InterPro"/>
</dbReference>
<protein>
    <submittedName>
        <fullName evidence="2">Na+/melibiose symporter</fullName>
    </submittedName>
</protein>
<feature type="transmembrane region" description="Helical" evidence="1">
    <location>
        <begin position="285"/>
        <end position="303"/>
    </location>
</feature>
<gene>
    <name evidence="2" type="ORF">SAMN02746064_01164</name>
</gene>
<feature type="transmembrane region" description="Helical" evidence="1">
    <location>
        <begin position="310"/>
        <end position="332"/>
    </location>
</feature>
<dbReference type="Proteomes" id="UP000184251">
    <property type="component" value="Unassembled WGS sequence"/>
</dbReference>
<dbReference type="EMBL" id="FQTU01000006">
    <property type="protein sequence ID" value="SHE76085.1"/>
    <property type="molecule type" value="Genomic_DNA"/>
</dbReference>
<organism evidence="2 3">
    <name type="scientific">Alkalibacter saccharofermentans DSM 14828</name>
    <dbReference type="NCBI Taxonomy" id="1120975"/>
    <lineage>
        <taxon>Bacteria</taxon>
        <taxon>Bacillati</taxon>
        <taxon>Bacillota</taxon>
        <taxon>Clostridia</taxon>
        <taxon>Eubacteriales</taxon>
        <taxon>Eubacteriaceae</taxon>
        <taxon>Alkalibacter</taxon>
    </lineage>
</organism>
<keyword evidence="3" id="KW-1185">Reference proteome</keyword>
<dbReference type="GO" id="GO:0008643">
    <property type="term" value="P:carbohydrate transport"/>
    <property type="evidence" value="ECO:0007669"/>
    <property type="project" value="InterPro"/>
</dbReference>
<dbReference type="PANTHER" id="PTHR11328">
    <property type="entry name" value="MAJOR FACILITATOR SUPERFAMILY DOMAIN-CONTAINING PROTEIN"/>
    <property type="match status" value="1"/>
</dbReference>